<gene>
    <name evidence="1" type="ORF">TBK1r_08460</name>
</gene>
<reference evidence="1 2" key="1">
    <citation type="submission" date="2019-02" db="EMBL/GenBank/DDBJ databases">
        <title>Deep-cultivation of Planctomycetes and their phenomic and genomic characterization uncovers novel biology.</title>
        <authorList>
            <person name="Wiegand S."/>
            <person name="Jogler M."/>
            <person name="Boedeker C."/>
            <person name="Pinto D."/>
            <person name="Vollmers J."/>
            <person name="Rivas-Marin E."/>
            <person name="Kohn T."/>
            <person name="Peeters S.H."/>
            <person name="Heuer A."/>
            <person name="Rast P."/>
            <person name="Oberbeckmann S."/>
            <person name="Bunk B."/>
            <person name="Jeske O."/>
            <person name="Meyerdierks A."/>
            <person name="Storesund J.E."/>
            <person name="Kallscheuer N."/>
            <person name="Luecker S."/>
            <person name="Lage O.M."/>
            <person name="Pohl T."/>
            <person name="Merkel B.J."/>
            <person name="Hornburger P."/>
            <person name="Mueller R.-W."/>
            <person name="Bruemmer F."/>
            <person name="Labrenz M."/>
            <person name="Spormann A.M."/>
            <person name="Op den Camp H."/>
            <person name="Overmann J."/>
            <person name="Amann R."/>
            <person name="Jetten M.S.M."/>
            <person name="Mascher T."/>
            <person name="Medema M.H."/>
            <person name="Devos D.P."/>
            <person name="Kaster A.-K."/>
            <person name="Ovreas L."/>
            <person name="Rohde M."/>
            <person name="Galperin M.Y."/>
            <person name="Jogler C."/>
        </authorList>
    </citation>
    <scope>NUCLEOTIDE SEQUENCE [LARGE SCALE GENOMIC DNA]</scope>
    <source>
        <strain evidence="1 2">TBK1r</strain>
    </source>
</reference>
<name>A0ABX5XIX3_9BACT</name>
<organism evidence="1 2">
    <name type="scientific">Stieleria magnilauensis</name>
    <dbReference type="NCBI Taxonomy" id="2527963"/>
    <lineage>
        <taxon>Bacteria</taxon>
        <taxon>Pseudomonadati</taxon>
        <taxon>Planctomycetota</taxon>
        <taxon>Planctomycetia</taxon>
        <taxon>Pirellulales</taxon>
        <taxon>Pirellulaceae</taxon>
        <taxon>Stieleria</taxon>
    </lineage>
</organism>
<accession>A0ABX5XIX3</accession>
<evidence type="ECO:0000313" key="1">
    <source>
        <dbReference type="EMBL" id="QDV81923.1"/>
    </source>
</evidence>
<keyword evidence="2" id="KW-1185">Reference proteome</keyword>
<sequence length="744" mass="80769">MIALIFRPNHNVNEPSHDPTDADWKQLRMTSTLTPRRPVAFPPGFVPRTSFRHIAIASILSLAVLGFVEAVQAGMSSENVVVVVNGDSMVSRTVANYYIDARKIPTKNVVVLSDVPSGLHVELEAFRDQILKPLLAEIDARGISPVARVIAYSAGFPTAVKISSHCDKLTDPTAKKYQLPVASITGLTYFYRYVLADDPGYLSFASNLYARGKFERHFLNPFAGEKKSEFEAAMKLLKEEKYAESAAIWRKLHEGHPKTMPALALRAAEAYSLDGQAEPAVEMIRAALKAGWRSSSYLTETPALEKHLDDPLIQKALPYLDDSPIAWQGPQAFSSSVGWTLTGSPVEIKDGGIPYLCACSLAVVHPNGSTLSDAVRILLRAGKGDRTFPRGRFAFSTTGDVRSKTRFPGVADTIVYLQENGFETEVFNAVVPFKEGAIVGLMLGTSTADVMGKPWILVRGSIAENLTSYGGAFDIGSQTKLTAFLSAGAAMSSGAVAEPFSLQYKFPTPMLYGYYARGLSAIESFYQSVASPYQLLIVGDPLAQPFAKAPDELVEARFVTDGRRRMKISRRSLRLKVPKSRPASLELSIDDRMFQVVPLTGAVEVQTVDINWPEGTSGIYDVRATLTGLDRTEPRVTFVSQVDVQGDRPAPTATVTKARQQADGFGNDGSNATAIDVSLQCPGADRIELHHLGQSVANVEGDEGTVTVETKALGGGPLRFRPIAFFGETKVRGKTLIDQVDALK</sequence>
<proteinExistence type="predicted"/>
<evidence type="ECO:0000313" key="2">
    <source>
        <dbReference type="Proteomes" id="UP000318081"/>
    </source>
</evidence>
<dbReference type="EMBL" id="CP036432">
    <property type="protein sequence ID" value="QDV81923.1"/>
    <property type="molecule type" value="Genomic_DNA"/>
</dbReference>
<dbReference type="Proteomes" id="UP000318081">
    <property type="component" value="Chromosome"/>
</dbReference>
<protein>
    <submittedName>
        <fullName evidence="1">Uncharacterized protein</fullName>
    </submittedName>
</protein>